<dbReference type="EMBL" id="JASCZI010242204">
    <property type="protein sequence ID" value="MED6210115.1"/>
    <property type="molecule type" value="Genomic_DNA"/>
</dbReference>
<organism evidence="1 2">
    <name type="scientific">Stylosanthes scabra</name>
    <dbReference type="NCBI Taxonomy" id="79078"/>
    <lineage>
        <taxon>Eukaryota</taxon>
        <taxon>Viridiplantae</taxon>
        <taxon>Streptophyta</taxon>
        <taxon>Embryophyta</taxon>
        <taxon>Tracheophyta</taxon>
        <taxon>Spermatophyta</taxon>
        <taxon>Magnoliopsida</taxon>
        <taxon>eudicotyledons</taxon>
        <taxon>Gunneridae</taxon>
        <taxon>Pentapetalae</taxon>
        <taxon>rosids</taxon>
        <taxon>fabids</taxon>
        <taxon>Fabales</taxon>
        <taxon>Fabaceae</taxon>
        <taxon>Papilionoideae</taxon>
        <taxon>50 kb inversion clade</taxon>
        <taxon>dalbergioids sensu lato</taxon>
        <taxon>Dalbergieae</taxon>
        <taxon>Pterocarpus clade</taxon>
        <taxon>Stylosanthes</taxon>
    </lineage>
</organism>
<comment type="caution">
    <text evidence="1">The sequence shown here is derived from an EMBL/GenBank/DDBJ whole genome shotgun (WGS) entry which is preliminary data.</text>
</comment>
<gene>
    <name evidence="1" type="ORF">PIB30_061069</name>
</gene>
<accession>A0ABU6YI81</accession>
<protein>
    <submittedName>
        <fullName evidence="1">Uncharacterized protein</fullName>
    </submittedName>
</protein>
<evidence type="ECO:0000313" key="1">
    <source>
        <dbReference type="EMBL" id="MED6210115.1"/>
    </source>
</evidence>
<dbReference type="Proteomes" id="UP001341840">
    <property type="component" value="Unassembled WGS sequence"/>
</dbReference>
<keyword evidence="2" id="KW-1185">Reference proteome</keyword>
<name>A0ABU6YI81_9FABA</name>
<evidence type="ECO:0000313" key="2">
    <source>
        <dbReference type="Proteomes" id="UP001341840"/>
    </source>
</evidence>
<sequence length="168" mass="18861">MAFSVPEDMFLAADEIACAAYIFGPEVSNPTSSDELLVTTGANFISRKCLLTLVPGEQVVQDVLDILACHLTNEHRKIFKSPSMWYLPTIFSQLALSWTRSPDNLREQFANKYMDKVDNVSRVTESTRMRLAIDLVTGGSNLKKVEVTSKAHGYMKELIEKQSKLRTV</sequence>
<reference evidence="1 2" key="1">
    <citation type="journal article" date="2023" name="Plants (Basel)">
        <title>Bridging the Gap: Combining Genomics and Transcriptomics Approaches to Understand Stylosanthes scabra, an Orphan Legume from the Brazilian Caatinga.</title>
        <authorList>
            <person name="Ferreira-Neto J.R.C."/>
            <person name="da Silva M.D."/>
            <person name="Binneck E."/>
            <person name="de Melo N.F."/>
            <person name="da Silva R.H."/>
            <person name="de Melo A.L.T.M."/>
            <person name="Pandolfi V."/>
            <person name="Bustamante F.O."/>
            <person name="Brasileiro-Vidal A.C."/>
            <person name="Benko-Iseppon A.M."/>
        </authorList>
    </citation>
    <scope>NUCLEOTIDE SEQUENCE [LARGE SCALE GENOMIC DNA]</scope>
    <source>
        <tissue evidence="1">Leaves</tissue>
    </source>
</reference>
<proteinExistence type="predicted"/>